<dbReference type="OrthoDB" id="5948670at2759"/>
<keyword evidence="3" id="KW-1185">Reference proteome</keyword>
<sequence>MNMWGSHIVHVAYTGAVYQSFSSSKFEKNYSQRDMEIKACVKAEGITGKALEACAGYSESERREASKLTTTDTKRVKGGSAATRSQLASGLATQALLQEFLSQDSVGEQPVRYEYLPIWDFLLGRSGRNSVDAKRALALQAYYEGWKAITCPLVVTTGQTNNNAQMMVAEYTKDKQATGYYLCIRRCNGCHNYHEDCHYDFSGCCRSYGPSVLKRGWSTDFVTRAGDWESGWCNWDNGCYYQVGLGCVCGKSNEENGCNYDYPLNPKDATWLKYKILWNQHSLTLDSDDTAAYIAEA</sequence>
<dbReference type="InterPro" id="IPR020864">
    <property type="entry name" value="MACPF"/>
</dbReference>
<dbReference type="Proteomes" id="UP000244005">
    <property type="component" value="Unassembled WGS sequence"/>
</dbReference>
<organism evidence="2 3">
    <name type="scientific">Marchantia polymorpha</name>
    <name type="common">Common liverwort</name>
    <name type="synonym">Marchantia aquatica</name>
    <dbReference type="NCBI Taxonomy" id="3197"/>
    <lineage>
        <taxon>Eukaryota</taxon>
        <taxon>Viridiplantae</taxon>
        <taxon>Streptophyta</taxon>
        <taxon>Embryophyta</taxon>
        <taxon>Marchantiophyta</taxon>
        <taxon>Marchantiopsida</taxon>
        <taxon>Marchantiidae</taxon>
        <taxon>Marchantiales</taxon>
        <taxon>Marchantiaceae</taxon>
        <taxon>Marchantia</taxon>
    </lineage>
</organism>
<dbReference type="Gramene" id="Mp2g22420.1">
    <property type="protein sequence ID" value="Mp2g22420.1.cds"/>
    <property type="gene ID" value="Mp2g22420"/>
</dbReference>
<evidence type="ECO:0000313" key="3">
    <source>
        <dbReference type="Proteomes" id="UP000244005"/>
    </source>
</evidence>
<dbReference type="AlphaFoldDB" id="A0A2R6VYY0"/>
<evidence type="ECO:0000259" key="1">
    <source>
        <dbReference type="PROSITE" id="PS51412"/>
    </source>
</evidence>
<reference evidence="3" key="1">
    <citation type="journal article" date="2017" name="Cell">
        <title>Insights into land plant evolution garnered from the Marchantia polymorpha genome.</title>
        <authorList>
            <person name="Bowman J.L."/>
            <person name="Kohchi T."/>
            <person name="Yamato K.T."/>
            <person name="Jenkins J."/>
            <person name="Shu S."/>
            <person name="Ishizaki K."/>
            <person name="Yamaoka S."/>
            <person name="Nishihama R."/>
            <person name="Nakamura Y."/>
            <person name="Berger F."/>
            <person name="Adam C."/>
            <person name="Aki S.S."/>
            <person name="Althoff F."/>
            <person name="Araki T."/>
            <person name="Arteaga-Vazquez M.A."/>
            <person name="Balasubrmanian S."/>
            <person name="Barry K."/>
            <person name="Bauer D."/>
            <person name="Boehm C.R."/>
            <person name="Briginshaw L."/>
            <person name="Caballero-Perez J."/>
            <person name="Catarino B."/>
            <person name="Chen F."/>
            <person name="Chiyoda S."/>
            <person name="Chovatia M."/>
            <person name="Davies K.M."/>
            <person name="Delmans M."/>
            <person name="Demura T."/>
            <person name="Dierschke T."/>
            <person name="Dolan L."/>
            <person name="Dorantes-Acosta A.E."/>
            <person name="Eklund D.M."/>
            <person name="Florent S.N."/>
            <person name="Flores-Sandoval E."/>
            <person name="Fujiyama A."/>
            <person name="Fukuzawa H."/>
            <person name="Galik B."/>
            <person name="Grimanelli D."/>
            <person name="Grimwood J."/>
            <person name="Grossniklaus U."/>
            <person name="Hamada T."/>
            <person name="Haseloff J."/>
            <person name="Hetherington A.J."/>
            <person name="Higo A."/>
            <person name="Hirakawa Y."/>
            <person name="Hundley H.N."/>
            <person name="Ikeda Y."/>
            <person name="Inoue K."/>
            <person name="Inoue S.I."/>
            <person name="Ishida S."/>
            <person name="Jia Q."/>
            <person name="Kakita M."/>
            <person name="Kanazawa T."/>
            <person name="Kawai Y."/>
            <person name="Kawashima T."/>
            <person name="Kennedy M."/>
            <person name="Kinose K."/>
            <person name="Kinoshita T."/>
            <person name="Kohara Y."/>
            <person name="Koide E."/>
            <person name="Komatsu K."/>
            <person name="Kopischke S."/>
            <person name="Kubo M."/>
            <person name="Kyozuka J."/>
            <person name="Lagercrantz U."/>
            <person name="Lin S.S."/>
            <person name="Lindquist E."/>
            <person name="Lipzen A.M."/>
            <person name="Lu C.W."/>
            <person name="De Luna E."/>
            <person name="Martienssen R.A."/>
            <person name="Minamino N."/>
            <person name="Mizutani M."/>
            <person name="Mizutani M."/>
            <person name="Mochizuki N."/>
            <person name="Monte I."/>
            <person name="Mosher R."/>
            <person name="Nagasaki H."/>
            <person name="Nakagami H."/>
            <person name="Naramoto S."/>
            <person name="Nishitani K."/>
            <person name="Ohtani M."/>
            <person name="Okamoto T."/>
            <person name="Okumura M."/>
            <person name="Phillips J."/>
            <person name="Pollak B."/>
            <person name="Reinders A."/>
            <person name="Rovekamp M."/>
            <person name="Sano R."/>
            <person name="Sawa S."/>
            <person name="Schmid M.W."/>
            <person name="Shirakawa M."/>
            <person name="Solano R."/>
            <person name="Spunde A."/>
            <person name="Suetsugu N."/>
            <person name="Sugano S."/>
            <person name="Sugiyama A."/>
            <person name="Sun R."/>
            <person name="Suzuki Y."/>
            <person name="Takenaka M."/>
            <person name="Takezawa D."/>
            <person name="Tomogane H."/>
            <person name="Tsuzuki M."/>
            <person name="Ueda T."/>
            <person name="Umeda M."/>
            <person name="Ward J.M."/>
            <person name="Watanabe Y."/>
            <person name="Yazaki K."/>
            <person name="Yokoyama R."/>
            <person name="Yoshitake Y."/>
            <person name="Yotsui I."/>
            <person name="Zachgo S."/>
            <person name="Schmutz J."/>
        </authorList>
    </citation>
    <scope>NUCLEOTIDE SEQUENCE [LARGE SCALE GENOMIC DNA]</scope>
    <source>
        <strain evidence="3">Tak-1</strain>
    </source>
</reference>
<gene>
    <name evidence="2" type="ORF">MARPO_0343s0002</name>
</gene>
<accession>A0A2R6VYY0</accession>
<evidence type="ECO:0000313" key="2">
    <source>
        <dbReference type="EMBL" id="PTQ26812.1"/>
    </source>
</evidence>
<protein>
    <recommendedName>
        <fullName evidence="1">MACPF domain-containing protein</fullName>
    </recommendedName>
</protein>
<feature type="domain" description="MACPF" evidence="1">
    <location>
        <begin position="1"/>
        <end position="154"/>
    </location>
</feature>
<proteinExistence type="predicted"/>
<name>A0A2R6VYY0_MARPO</name>
<dbReference type="PROSITE" id="PS51412">
    <property type="entry name" value="MACPF_2"/>
    <property type="match status" value="1"/>
</dbReference>
<dbReference type="EMBL" id="KZ773011">
    <property type="protein sequence ID" value="PTQ26812.1"/>
    <property type="molecule type" value="Genomic_DNA"/>
</dbReference>